<dbReference type="Proteomes" id="UP000799421">
    <property type="component" value="Unassembled WGS sequence"/>
</dbReference>
<reference evidence="1" key="1">
    <citation type="journal article" date="2020" name="Stud. Mycol.">
        <title>101 Dothideomycetes genomes: a test case for predicting lifestyles and emergence of pathogens.</title>
        <authorList>
            <person name="Haridas S."/>
            <person name="Albert R."/>
            <person name="Binder M."/>
            <person name="Bloem J."/>
            <person name="Labutti K."/>
            <person name="Salamov A."/>
            <person name="Andreopoulos B."/>
            <person name="Baker S."/>
            <person name="Barry K."/>
            <person name="Bills G."/>
            <person name="Bluhm B."/>
            <person name="Cannon C."/>
            <person name="Castanera R."/>
            <person name="Culley D."/>
            <person name="Daum C."/>
            <person name="Ezra D."/>
            <person name="Gonzalez J."/>
            <person name="Henrissat B."/>
            <person name="Kuo A."/>
            <person name="Liang C."/>
            <person name="Lipzen A."/>
            <person name="Lutzoni F."/>
            <person name="Magnuson J."/>
            <person name="Mondo S."/>
            <person name="Nolan M."/>
            <person name="Ohm R."/>
            <person name="Pangilinan J."/>
            <person name="Park H.-J."/>
            <person name="Ramirez L."/>
            <person name="Alfaro M."/>
            <person name="Sun H."/>
            <person name="Tritt A."/>
            <person name="Yoshinaga Y."/>
            <person name="Zwiers L.-H."/>
            <person name="Turgeon B."/>
            <person name="Goodwin S."/>
            <person name="Spatafora J."/>
            <person name="Crous P."/>
            <person name="Grigoriev I."/>
        </authorList>
    </citation>
    <scope>NUCLEOTIDE SEQUENCE</scope>
    <source>
        <strain evidence="1">CBS 480.64</strain>
    </source>
</reference>
<protein>
    <submittedName>
        <fullName evidence="1">Uncharacterized protein</fullName>
    </submittedName>
</protein>
<evidence type="ECO:0000313" key="2">
    <source>
        <dbReference type="Proteomes" id="UP000799421"/>
    </source>
</evidence>
<organism evidence="1 2">
    <name type="scientific">Piedraia hortae CBS 480.64</name>
    <dbReference type="NCBI Taxonomy" id="1314780"/>
    <lineage>
        <taxon>Eukaryota</taxon>
        <taxon>Fungi</taxon>
        <taxon>Dikarya</taxon>
        <taxon>Ascomycota</taxon>
        <taxon>Pezizomycotina</taxon>
        <taxon>Dothideomycetes</taxon>
        <taxon>Dothideomycetidae</taxon>
        <taxon>Capnodiales</taxon>
        <taxon>Piedraiaceae</taxon>
        <taxon>Piedraia</taxon>
    </lineage>
</organism>
<dbReference type="EMBL" id="MU006017">
    <property type="protein sequence ID" value="KAF2858126.1"/>
    <property type="molecule type" value="Genomic_DNA"/>
</dbReference>
<keyword evidence="2" id="KW-1185">Reference proteome</keyword>
<accession>A0A6A7BS62</accession>
<gene>
    <name evidence="1" type="ORF">K470DRAFT_144994</name>
</gene>
<proteinExistence type="predicted"/>
<sequence length="79" mass="9126">MGDGVDWKCEGVGRNLPSPHTRPFWTMRHSLICLEHPPHNRQYCGLFCDAVFCRFDPASRSWPFSFMFLNSVSMSCILT</sequence>
<name>A0A6A7BS62_9PEZI</name>
<evidence type="ECO:0000313" key="1">
    <source>
        <dbReference type="EMBL" id="KAF2858126.1"/>
    </source>
</evidence>
<dbReference type="AlphaFoldDB" id="A0A6A7BS62"/>